<dbReference type="EMBL" id="LQYT01000045">
    <property type="protein sequence ID" value="KYD18774.1"/>
    <property type="molecule type" value="Genomic_DNA"/>
</dbReference>
<dbReference type="InterPro" id="IPR019074">
    <property type="entry name" value="YabQ"/>
</dbReference>
<dbReference type="RefSeq" id="WP_061568969.1">
    <property type="nucleotide sequence ID" value="NZ_LQYT01000045.1"/>
</dbReference>
<organism evidence="2 3">
    <name type="scientific">Caldibacillus debilis</name>
    <dbReference type="NCBI Taxonomy" id="301148"/>
    <lineage>
        <taxon>Bacteria</taxon>
        <taxon>Bacillati</taxon>
        <taxon>Bacillota</taxon>
        <taxon>Bacilli</taxon>
        <taxon>Bacillales</taxon>
        <taxon>Bacillaceae</taxon>
        <taxon>Caldibacillus</taxon>
    </lineage>
</organism>
<dbReference type="Proteomes" id="UP000075683">
    <property type="component" value="Unassembled WGS sequence"/>
</dbReference>
<dbReference type="OrthoDB" id="1653819at2"/>
<dbReference type="AlphaFoldDB" id="A0A150M2F3"/>
<evidence type="ECO:0000313" key="3">
    <source>
        <dbReference type="Proteomes" id="UP000075683"/>
    </source>
</evidence>
<keyword evidence="1" id="KW-0812">Transmembrane</keyword>
<protein>
    <recommendedName>
        <fullName evidence="4">Spore cortex biosynthesis protein YabQ</fullName>
    </recommendedName>
</protein>
<dbReference type="STRING" id="301148.B4135_0001"/>
<feature type="transmembrane region" description="Helical" evidence="1">
    <location>
        <begin position="39"/>
        <end position="64"/>
    </location>
</feature>
<dbReference type="Pfam" id="PF09578">
    <property type="entry name" value="Spore_YabQ"/>
    <property type="match status" value="1"/>
</dbReference>
<keyword evidence="1" id="KW-0472">Membrane</keyword>
<sequence length="199" mass="23359">MSLSEQLQTMAAMVALGNWLGASFDTYSRIMGQKKRMAFLVFVNDILFWLIQAFLAFSILYAINEGEVRFYVFLAILLGFSMYQSLFKSLYLFLLNRIIALGKRMFRFFGRVFRLLVAAPVRWIFRLAAAVLFFLYALVRRLLILAGKLLFAVEKVLFFPFQKLFRKLWLSVPGSIKIRTEKTLHYTAGFFKKIWNLFH</sequence>
<keyword evidence="1" id="KW-1133">Transmembrane helix</keyword>
<evidence type="ECO:0000313" key="2">
    <source>
        <dbReference type="EMBL" id="KYD18774.1"/>
    </source>
</evidence>
<comment type="caution">
    <text evidence="2">The sequence shown here is derived from an EMBL/GenBank/DDBJ whole genome shotgun (WGS) entry which is preliminary data.</text>
</comment>
<evidence type="ECO:0008006" key="4">
    <source>
        <dbReference type="Google" id="ProtNLM"/>
    </source>
</evidence>
<dbReference type="NCBIfam" id="TIGR02893">
    <property type="entry name" value="spore_yabQ"/>
    <property type="match status" value="1"/>
</dbReference>
<name>A0A150M2F3_9BACI</name>
<reference evidence="2 3" key="1">
    <citation type="submission" date="2016-01" db="EMBL/GenBank/DDBJ databases">
        <title>Draft Genome Sequences of Seven Thermophilic Sporeformers Isolated from Foods.</title>
        <authorList>
            <person name="Berendsen E.M."/>
            <person name="Wells-Bennik M.H."/>
            <person name="Krawcyk A.O."/>
            <person name="De Jong A."/>
            <person name="Holsappel S."/>
            <person name="Eijlander R.T."/>
            <person name="Kuipers O.P."/>
        </authorList>
    </citation>
    <scope>NUCLEOTIDE SEQUENCE [LARGE SCALE GENOMIC DNA]</scope>
    <source>
        <strain evidence="2 3">B4135</strain>
    </source>
</reference>
<evidence type="ECO:0000256" key="1">
    <source>
        <dbReference type="SAM" id="Phobius"/>
    </source>
</evidence>
<gene>
    <name evidence="2" type="ORF">B4135_0001</name>
</gene>
<feature type="transmembrane region" description="Helical" evidence="1">
    <location>
        <begin position="115"/>
        <end position="136"/>
    </location>
</feature>
<feature type="transmembrane region" description="Helical" evidence="1">
    <location>
        <begin position="70"/>
        <end position="94"/>
    </location>
</feature>
<accession>A0A150M2F3</accession>
<proteinExistence type="predicted"/>